<dbReference type="Gene3D" id="2.60.40.10">
    <property type="entry name" value="Immunoglobulins"/>
    <property type="match status" value="1"/>
</dbReference>
<dbReference type="RefSeq" id="WP_345209461.1">
    <property type="nucleotide sequence ID" value="NZ_BAABFT010000001.1"/>
</dbReference>
<dbReference type="EMBL" id="BAABFT010000001">
    <property type="protein sequence ID" value="GAA4310764.1"/>
    <property type="molecule type" value="Genomic_DNA"/>
</dbReference>
<keyword evidence="2 6" id="KW-0732">Signal</keyword>
<gene>
    <name evidence="8" type="ORF">GCM10023149_05560</name>
</gene>
<keyword evidence="9" id="KW-1185">Reference proteome</keyword>
<dbReference type="InterPro" id="IPR013785">
    <property type="entry name" value="Aldolase_TIM"/>
</dbReference>
<evidence type="ECO:0000256" key="3">
    <source>
        <dbReference type="ARBA" id="ARBA00022801"/>
    </source>
</evidence>
<dbReference type="SUPFAM" id="SSF51011">
    <property type="entry name" value="Glycosyl hydrolase domain"/>
    <property type="match status" value="1"/>
</dbReference>
<keyword evidence="5" id="KW-1015">Disulfide bond</keyword>
<dbReference type="InterPro" id="IPR015919">
    <property type="entry name" value="Cadherin-like_sf"/>
</dbReference>
<feature type="signal peptide" evidence="6">
    <location>
        <begin position="1"/>
        <end position="26"/>
    </location>
</feature>
<evidence type="ECO:0000313" key="9">
    <source>
        <dbReference type="Proteomes" id="UP001500582"/>
    </source>
</evidence>
<dbReference type="Gene3D" id="2.60.120.260">
    <property type="entry name" value="Galactose-binding domain-like"/>
    <property type="match status" value="1"/>
</dbReference>
<feature type="chain" id="PRO_5047281928" description="Alpha-galactosidase" evidence="6">
    <location>
        <begin position="27"/>
        <end position="747"/>
    </location>
</feature>
<dbReference type="InterPro" id="IPR008979">
    <property type="entry name" value="Galactose-bd-like_sf"/>
</dbReference>
<dbReference type="CDD" id="cd14792">
    <property type="entry name" value="GH27"/>
    <property type="match status" value="1"/>
</dbReference>
<dbReference type="InterPro" id="IPR013783">
    <property type="entry name" value="Ig-like_fold"/>
</dbReference>
<dbReference type="Gene3D" id="3.20.20.70">
    <property type="entry name" value="Aldolase class I"/>
    <property type="match status" value="1"/>
</dbReference>
<dbReference type="PANTHER" id="PTHR11452:SF75">
    <property type="entry name" value="ALPHA-GALACTOSIDASE MEL1"/>
    <property type="match status" value="1"/>
</dbReference>
<protein>
    <recommendedName>
        <fullName evidence="5">Alpha-galactosidase</fullName>
        <ecNumber evidence="5">3.2.1.22</ecNumber>
    </recommendedName>
    <alternativeName>
        <fullName evidence="5">Melibiase</fullName>
    </alternativeName>
</protein>
<reference evidence="9" key="1">
    <citation type="journal article" date="2019" name="Int. J. Syst. Evol. Microbiol.">
        <title>The Global Catalogue of Microorganisms (GCM) 10K type strain sequencing project: providing services to taxonomists for standard genome sequencing and annotation.</title>
        <authorList>
            <consortium name="The Broad Institute Genomics Platform"/>
            <consortium name="The Broad Institute Genome Sequencing Center for Infectious Disease"/>
            <person name="Wu L."/>
            <person name="Ma J."/>
        </authorList>
    </citation>
    <scope>NUCLEOTIDE SEQUENCE [LARGE SCALE GENOMIC DNA]</scope>
    <source>
        <strain evidence="9">JCM 17705</strain>
    </source>
</reference>
<dbReference type="SUPFAM" id="SSF49313">
    <property type="entry name" value="Cadherin-like"/>
    <property type="match status" value="1"/>
</dbReference>
<dbReference type="Pfam" id="PF17801">
    <property type="entry name" value="Melibiase_C"/>
    <property type="match status" value="1"/>
</dbReference>
<evidence type="ECO:0000256" key="5">
    <source>
        <dbReference type="RuleBase" id="RU361168"/>
    </source>
</evidence>
<dbReference type="SUPFAM" id="SSF49785">
    <property type="entry name" value="Galactose-binding domain-like"/>
    <property type="match status" value="1"/>
</dbReference>
<accession>A0ABP8FTU1</accession>
<dbReference type="SUPFAM" id="SSF51445">
    <property type="entry name" value="(Trans)glycosidases"/>
    <property type="match status" value="1"/>
</dbReference>
<dbReference type="PRINTS" id="PR00740">
    <property type="entry name" value="GLHYDRLASE27"/>
</dbReference>
<dbReference type="Gene3D" id="2.60.40.1180">
    <property type="entry name" value="Golgi alpha-mannosidase II"/>
    <property type="match status" value="1"/>
</dbReference>
<dbReference type="InterPro" id="IPR013780">
    <property type="entry name" value="Glyco_hydro_b"/>
</dbReference>
<evidence type="ECO:0000256" key="2">
    <source>
        <dbReference type="ARBA" id="ARBA00022729"/>
    </source>
</evidence>
<evidence type="ECO:0000256" key="4">
    <source>
        <dbReference type="ARBA" id="ARBA00023295"/>
    </source>
</evidence>
<keyword evidence="4 5" id="KW-0326">Glycosidase</keyword>
<dbReference type="InterPro" id="IPR041233">
    <property type="entry name" value="Melibiase_C"/>
</dbReference>
<dbReference type="InterPro" id="IPR002241">
    <property type="entry name" value="Glyco_hydro_27"/>
</dbReference>
<dbReference type="Proteomes" id="UP001500582">
    <property type="component" value="Unassembled WGS sequence"/>
</dbReference>
<comment type="catalytic activity">
    <reaction evidence="5">
        <text>Hydrolysis of terminal, non-reducing alpha-D-galactose residues in alpha-D-galactosides, including galactose oligosaccharides, galactomannans and galactolipids.</text>
        <dbReference type="EC" id="3.2.1.22"/>
    </reaction>
</comment>
<comment type="similarity">
    <text evidence="1 5">Belongs to the glycosyl hydrolase 27 family.</text>
</comment>
<evidence type="ECO:0000256" key="6">
    <source>
        <dbReference type="SAM" id="SignalP"/>
    </source>
</evidence>
<keyword evidence="3 5" id="KW-0378">Hydrolase</keyword>
<evidence type="ECO:0000256" key="1">
    <source>
        <dbReference type="ARBA" id="ARBA00009743"/>
    </source>
</evidence>
<proteinExistence type="inferred from homology"/>
<dbReference type="Pfam" id="PF05345">
    <property type="entry name" value="He_PIG"/>
    <property type="match status" value="1"/>
</dbReference>
<name>A0ABP8FTU1_9SPHI</name>
<evidence type="ECO:0000259" key="7">
    <source>
        <dbReference type="Pfam" id="PF17801"/>
    </source>
</evidence>
<feature type="domain" description="Alpha galactosidase C-terminal" evidence="7">
    <location>
        <begin position="673"/>
        <end position="746"/>
    </location>
</feature>
<organism evidence="8 9">
    <name type="scientific">Mucilaginibacter gynuensis</name>
    <dbReference type="NCBI Taxonomy" id="1302236"/>
    <lineage>
        <taxon>Bacteria</taxon>
        <taxon>Pseudomonadati</taxon>
        <taxon>Bacteroidota</taxon>
        <taxon>Sphingobacteriia</taxon>
        <taxon>Sphingobacteriales</taxon>
        <taxon>Sphingobacteriaceae</taxon>
        <taxon>Mucilaginibacter</taxon>
    </lineage>
</organism>
<dbReference type="InterPro" id="IPR017853">
    <property type="entry name" value="GH"/>
</dbReference>
<dbReference type="EC" id="3.2.1.22" evidence="5"/>
<comment type="caution">
    <text evidence="8">The sequence shown here is derived from an EMBL/GenBank/DDBJ whole genome shotgun (WGS) entry which is preliminary data.</text>
</comment>
<dbReference type="PANTHER" id="PTHR11452">
    <property type="entry name" value="ALPHA-GALACTOSIDASE/ALPHA-N-ACETYLGALACTOSAMINIDASE"/>
    <property type="match status" value="1"/>
</dbReference>
<dbReference type="Pfam" id="PF16499">
    <property type="entry name" value="Melibiase_2"/>
    <property type="match status" value="1"/>
</dbReference>
<evidence type="ECO:0000313" key="8">
    <source>
        <dbReference type="EMBL" id="GAA4310764.1"/>
    </source>
</evidence>
<sequence length="747" mass="83680">MKSSYTYFTRLLILLLLATTARTAFAQNGKFINLKTGKFITGDQPEWKSPNFDDTQWKAAQIGEVWQTQGFPDYHGYAWYRIKVVIPSSLKKEAYWRDSLRIHLAHVNDADETFLNGKLIGKTGAFPTDKGGYQSKWPAVRNYHVAANSDIIKWDKENVIVVRVYDGGGSGGIFMGQPFIDMLEKFDGIRFNQQAIKFLTGKKGVRKLQLQNSFNTTITGVFKYSIIDDVTGKAIENKQFQVKLAPLSDKLFSVVFPHREGIKLQYSFTEKVSGKKAAFAEIAPYILTPQEKLTPVINGPALVGVHPGSPVIIRIPVSGARPLTYKVSNLPDGLTLDKTTGIITGQLTKAGDYKLQIQVSNQYGNNKGTFTIKAGDRIALTPPMGWNSWNCWGLNVSEEKVKSSANAMIDKRLTDYGWSYINVDDGWQAPARATDGEILPNEKFPDMKALGDELHNEGLRFGIYSSPGAKTCGGYLGSLGHEVQDMATYFKWGVDYLKYDLCSYTDNTAGDTTLFAQQKPYQLMGNELKKYPRDIIYSICQYGIGDVWKWGRQMNGNLWRTTEDITDTWESLYSIGFSQVNNAKYAGPGGWNDPDMLILGMVGWGENLHQTGLTPYEQYTHISLWSLLSAPLLIGCDMSKLDDFTLNLLKNREVIAIDQDELGKQAERVFDNGKFQVWVKPLADGGTGVGIFNLNSKFATYTFNPADLKIKNISSMRDVWNQQAISYNGKSIMFNIPPHGVRLIKLK</sequence>